<name>A0A558GXF5_PAENT</name>
<keyword evidence="1" id="KW-1133">Transmembrane helix</keyword>
<sequence>MENTELLITVITAVLTIFSPLAIARAKNESWSKTVRVAVPIIVSLILATVYLVARGQLVLVTPDDWLQAVLAVYGLQQLAYTTILRWWSTILEQRGQVPADDAPEHRAEQQ</sequence>
<protein>
    <recommendedName>
        <fullName evidence="4">Holin</fullName>
    </recommendedName>
</protein>
<dbReference type="EMBL" id="VNFK01000010">
    <property type="protein sequence ID" value="TVU61557.1"/>
    <property type="molecule type" value="Genomic_DNA"/>
</dbReference>
<comment type="caution">
    <text evidence="2">The sequence shown here is derived from an EMBL/GenBank/DDBJ whole genome shotgun (WGS) entry which is preliminary data.</text>
</comment>
<evidence type="ECO:0008006" key="4">
    <source>
        <dbReference type="Google" id="ProtNLM"/>
    </source>
</evidence>
<feature type="transmembrane region" description="Helical" evidence="1">
    <location>
        <begin position="35"/>
        <end position="54"/>
    </location>
</feature>
<dbReference type="Proteomes" id="UP000316500">
    <property type="component" value="Unassembled WGS sequence"/>
</dbReference>
<evidence type="ECO:0000313" key="2">
    <source>
        <dbReference type="EMBL" id="TVU61557.1"/>
    </source>
</evidence>
<gene>
    <name evidence="2" type="ORF">FQP90_13535</name>
</gene>
<feature type="transmembrane region" description="Helical" evidence="1">
    <location>
        <begin position="6"/>
        <end position="23"/>
    </location>
</feature>
<keyword evidence="1" id="KW-0472">Membrane</keyword>
<proteinExistence type="predicted"/>
<organism evidence="2 3">
    <name type="scientific">Paenarthrobacter nitroguajacolicus</name>
    <name type="common">Arthrobacter nitroguajacolicus</name>
    <dbReference type="NCBI Taxonomy" id="211146"/>
    <lineage>
        <taxon>Bacteria</taxon>
        <taxon>Bacillati</taxon>
        <taxon>Actinomycetota</taxon>
        <taxon>Actinomycetes</taxon>
        <taxon>Micrococcales</taxon>
        <taxon>Micrococcaceae</taxon>
        <taxon>Paenarthrobacter</taxon>
    </lineage>
</organism>
<keyword evidence="1" id="KW-0812">Transmembrane</keyword>
<dbReference type="RefSeq" id="WP_144651327.1">
    <property type="nucleotide sequence ID" value="NZ_VNFK01000010.1"/>
</dbReference>
<dbReference type="AlphaFoldDB" id="A0A558GXF5"/>
<reference evidence="2 3" key="1">
    <citation type="submission" date="2019-07" db="EMBL/GenBank/DDBJ databases">
        <title>Diversity of Bacteria from Kongsfjorden, Arctic.</title>
        <authorList>
            <person name="Yu Y."/>
        </authorList>
    </citation>
    <scope>NUCLEOTIDE SEQUENCE [LARGE SCALE GENOMIC DNA]</scope>
    <source>
        <strain evidence="2 3">SM1928</strain>
    </source>
</reference>
<evidence type="ECO:0000256" key="1">
    <source>
        <dbReference type="SAM" id="Phobius"/>
    </source>
</evidence>
<accession>A0A558GXF5</accession>
<evidence type="ECO:0000313" key="3">
    <source>
        <dbReference type="Proteomes" id="UP000316500"/>
    </source>
</evidence>
<feature type="transmembrane region" description="Helical" evidence="1">
    <location>
        <begin position="66"/>
        <end position="88"/>
    </location>
</feature>